<dbReference type="STRING" id="1348612.A0A397IAZ2"/>
<evidence type="ECO:0000256" key="1">
    <source>
        <dbReference type="SAM" id="MobiDB-lite"/>
    </source>
</evidence>
<feature type="compositionally biased region" description="Low complexity" evidence="1">
    <location>
        <begin position="417"/>
        <end position="431"/>
    </location>
</feature>
<proteinExistence type="predicted"/>
<feature type="region of interest" description="Disordered" evidence="1">
    <location>
        <begin position="314"/>
        <end position="337"/>
    </location>
</feature>
<dbReference type="Proteomes" id="UP000266861">
    <property type="component" value="Unassembled WGS sequence"/>
</dbReference>
<evidence type="ECO:0000313" key="2">
    <source>
        <dbReference type="EMBL" id="RHZ70956.1"/>
    </source>
</evidence>
<sequence length="431" mass="48851">MSSAVTKIVKAYKLSPQLSPSELSRYADELTKDLSRTSRDQARRCLRQIDYCEEQVRALIPFQKFGRHTPKVNSIKDMAQSILKNSNLSHMEINEDTSHIAYLEDKEMTTDIVRSSRLSYLRRELCINGVTEEVIDATKDRDITKESNRLQKMRREILTCQKLDPPDYFMPEAILERLQGYCISELPTEQALADIITMLCMRPAEVTTLHITNGFVTGYAKGRGIDKGEPRKFRSMEKDEKQACELLTWIQKAIANGTLQDPGIPGIKWFNSFLKSYGIKPSDLRELGANYTAMIHEPENPGQRLNIMREESQRRTHSGIPSDVVSETSKPKIENSGLDDIMSSYGIKPSDLRELGANYTAMIHEPENPGQRLNIMREESQRRTHSGIPSDVVSETSKPKIENSGLDDIMKLDIPSDSDSNQDSSLSSDEE</sequence>
<evidence type="ECO:0000313" key="3">
    <source>
        <dbReference type="Proteomes" id="UP000266861"/>
    </source>
</evidence>
<dbReference type="OrthoDB" id="2363255at2759"/>
<accession>A0A397IAZ2</accession>
<protein>
    <submittedName>
        <fullName evidence="2">Uncharacterized protein</fullName>
    </submittedName>
</protein>
<organism evidence="2 3">
    <name type="scientific">Diversispora epigaea</name>
    <dbReference type="NCBI Taxonomy" id="1348612"/>
    <lineage>
        <taxon>Eukaryota</taxon>
        <taxon>Fungi</taxon>
        <taxon>Fungi incertae sedis</taxon>
        <taxon>Mucoromycota</taxon>
        <taxon>Glomeromycotina</taxon>
        <taxon>Glomeromycetes</taxon>
        <taxon>Diversisporales</taxon>
        <taxon>Diversisporaceae</taxon>
        <taxon>Diversispora</taxon>
    </lineage>
</organism>
<keyword evidence="3" id="KW-1185">Reference proteome</keyword>
<comment type="caution">
    <text evidence="2">The sequence shown here is derived from an EMBL/GenBank/DDBJ whole genome shotgun (WGS) entry which is preliminary data.</text>
</comment>
<name>A0A397IAZ2_9GLOM</name>
<reference evidence="2 3" key="1">
    <citation type="submission" date="2018-08" db="EMBL/GenBank/DDBJ databases">
        <title>Genome and evolution of the arbuscular mycorrhizal fungus Diversispora epigaea (formerly Glomus versiforme) and its bacterial endosymbionts.</title>
        <authorList>
            <person name="Sun X."/>
            <person name="Fei Z."/>
            <person name="Harrison M."/>
        </authorList>
    </citation>
    <scope>NUCLEOTIDE SEQUENCE [LARGE SCALE GENOMIC DNA]</scope>
    <source>
        <strain evidence="2 3">IT104</strain>
    </source>
</reference>
<dbReference type="EMBL" id="PQFF01000241">
    <property type="protein sequence ID" value="RHZ70956.1"/>
    <property type="molecule type" value="Genomic_DNA"/>
</dbReference>
<feature type="region of interest" description="Disordered" evidence="1">
    <location>
        <begin position="379"/>
        <end position="431"/>
    </location>
</feature>
<gene>
    <name evidence="2" type="ORF">Glove_264g42</name>
</gene>
<dbReference type="AlphaFoldDB" id="A0A397IAZ2"/>